<dbReference type="Gene3D" id="3.40.50.720">
    <property type="entry name" value="NAD(P)-binding Rossmann-like Domain"/>
    <property type="match status" value="1"/>
</dbReference>
<sequence>MTDRKRLAVVTGASTGIGLELARICATEGHDLVICAEEAAIHDAAAELGALNVAVEAVQADLGTPEGIDALWRRVEGRDVDYLLANAGIGLSGPFLDLDRTDIAKVIALNVSGTTELLHRFARRMRDRGTGRVLVTGSIAGFFPGSFHAVYNASKAYLDSLSYALQNELKESPVTVTCLMPGLTETEFFERAGMTDTPAGRDDGKDDPAVVARKGYEAMMNGRSGVVTGLMNKVQTAFAGLIPDQVLAQMHRRLAEPDDLR</sequence>
<evidence type="ECO:0000313" key="5">
    <source>
        <dbReference type="Proteomes" id="UP000474957"/>
    </source>
</evidence>
<evidence type="ECO:0000313" key="4">
    <source>
        <dbReference type="EMBL" id="MSU90279.1"/>
    </source>
</evidence>
<comment type="similarity">
    <text evidence="1">Belongs to the short-chain dehydrogenases/reductases (SDR) family.</text>
</comment>
<evidence type="ECO:0000259" key="3">
    <source>
        <dbReference type="SMART" id="SM00822"/>
    </source>
</evidence>
<proteinExistence type="inferred from homology"/>
<dbReference type="InterPro" id="IPR020904">
    <property type="entry name" value="Sc_DH/Rdtase_CS"/>
</dbReference>
<dbReference type="RefSeq" id="WP_154446767.1">
    <property type="nucleotide sequence ID" value="NZ_WIND01000008.1"/>
</dbReference>
<keyword evidence="2" id="KW-0560">Oxidoreductase</keyword>
<reference evidence="4 5" key="1">
    <citation type="submission" date="2019-10" db="EMBL/GenBank/DDBJ databases">
        <title>Cognatihalovulum marinum gen. nov. sp. nov., a new member of the family Rhodobacteraceae isolated from deep seawater of the Northwest Indian Ocean.</title>
        <authorList>
            <person name="Ruan C."/>
            <person name="Wang J."/>
            <person name="Zheng X."/>
            <person name="Song L."/>
            <person name="Zhu Y."/>
            <person name="Huang Y."/>
            <person name="Lu Z."/>
            <person name="Du W."/>
            <person name="Huang L."/>
            <person name="Dai X."/>
        </authorList>
    </citation>
    <scope>NUCLEOTIDE SEQUENCE [LARGE SCALE GENOMIC DNA]</scope>
    <source>
        <strain evidence="4 5">2CG4</strain>
    </source>
</reference>
<gene>
    <name evidence="4" type="ORF">GE300_11720</name>
</gene>
<dbReference type="SUPFAM" id="SSF51735">
    <property type="entry name" value="NAD(P)-binding Rossmann-fold domains"/>
    <property type="match status" value="1"/>
</dbReference>
<dbReference type="GO" id="GO:0016491">
    <property type="term" value="F:oxidoreductase activity"/>
    <property type="evidence" value="ECO:0007669"/>
    <property type="project" value="UniProtKB-KW"/>
</dbReference>
<protein>
    <submittedName>
        <fullName evidence="4">SDR family NAD(P)-dependent oxidoreductase</fullName>
    </submittedName>
</protein>
<dbReference type="PRINTS" id="PR00081">
    <property type="entry name" value="GDHRDH"/>
</dbReference>
<feature type="domain" description="Ketoreductase" evidence="3">
    <location>
        <begin position="6"/>
        <end position="186"/>
    </location>
</feature>
<dbReference type="PANTHER" id="PTHR44196:SF2">
    <property type="entry name" value="SHORT-CHAIN DEHYDROGENASE-RELATED"/>
    <property type="match status" value="1"/>
</dbReference>
<keyword evidence="5" id="KW-1185">Reference proteome</keyword>
<dbReference type="SMART" id="SM00822">
    <property type="entry name" value="PKS_KR"/>
    <property type="match status" value="1"/>
</dbReference>
<accession>A0A6L5Z1V6</accession>
<organism evidence="4 5">
    <name type="scientific">Halovulum marinum</name>
    <dbReference type="NCBI Taxonomy" id="2662447"/>
    <lineage>
        <taxon>Bacteria</taxon>
        <taxon>Pseudomonadati</taxon>
        <taxon>Pseudomonadota</taxon>
        <taxon>Alphaproteobacteria</taxon>
        <taxon>Rhodobacterales</taxon>
        <taxon>Paracoccaceae</taxon>
        <taxon>Halovulum</taxon>
    </lineage>
</organism>
<name>A0A6L5Z1V6_9RHOB</name>
<dbReference type="Pfam" id="PF00106">
    <property type="entry name" value="adh_short"/>
    <property type="match status" value="1"/>
</dbReference>
<evidence type="ECO:0000256" key="2">
    <source>
        <dbReference type="ARBA" id="ARBA00023002"/>
    </source>
</evidence>
<dbReference type="Proteomes" id="UP000474957">
    <property type="component" value="Unassembled WGS sequence"/>
</dbReference>
<dbReference type="CDD" id="cd05233">
    <property type="entry name" value="SDR_c"/>
    <property type="match status" value="1"/>
</dbReference>
<dbReference type="GO" id="GO:0016020">
    <property type="term" value="C:membrane"/>
    <property type="evidence" value="ECO:0007669"/>
    <property type="project" value="TreeGrafter"/>
</dbReference>
<dbReference type="EMBL" id="WIND01000008">
    <property type="protein sequence ID" value="MSU90279.1"/>
    <property type="molecule type" value="Genomic_DNA"/>
</dbReference>
<dbReference type="InterPro" id="IPR036291">
    <property type="entry name" value="NAD(P)-bd_dom_sf"/>
</dbReference>
<comment type="caution">
    <text evidence="4">The sequence shown here is derived from an EMBL/GenBank/DDBJ whole genome shotgun (WGS) entry which is preliminary data.</text>
</comment>
<evidence type="ECO:0000256" key="1">
    <source>
        <dbReference type="ARBA" id="ARBA00006484"/>
    </source>
</evidence>
<dbReference type="InterPro" id="IPR057326">
    <property type="entry name" value="KR_dom"/>
</dbReference>
<dbReference type="PROSITE" id="PS00061">
    <property type="entry name" value="ADH_SHORT"/>
    <property type="match status" value="1"/>
</dbReference>
<dbReference type="PANTHER" id="PTHR44196">
    <property type="entry name" value="DEHYDROGENASE/REDUCTASE SDR FAMILY MEMBER 7B"/>
    <property type="match status" value="1"/>
</dbReference>
<dbReference type="InterPro" id="IPR002347">
    <property type="entry name" value="SDR_fam"/>
</dbReference>
<dbReference type="AlphaFoldDB" id="A0A6L5Z1V6"/>